<dbReference type="AlphaFoldDB" id="A0A4D6LYK9"/>
<keyword evidence="3" id="KW-1185">Reference proteome</keyword>
<dbReference type="Proteomes" id="UP000501690">
    <property type="component" value="Linkage Group LG5"/>
</dbReference>
<protein>
    <submittedName>
        <fullName evidence="2">Uncharacterized protein</fullName>
    </submittedName>
</protein>
<dbReference type="EMBL" id="CP039349">
    <property type="protein sequence ID" value="QCD93777.1"/>
    <property type="molecule type" value="Genomic_DNA"/>
</dbReference>
<sequence length="284" mass="30661">MVVVQGSKVPLPHPSSLSSSPHPHTSILFEPSSLSLALTHSDSSLSLYPSFSPLSTTPSQPHTQTLNIPSPSSSSAFLLLQQHPSAATPVIFLVSSPYRSRILLRFYRLRRRDHSSFQRVARVICLHKDLCFQPGLGVLLDAKHGAAVRLAASVNYFALYVLSSNKVWVFAVKDDEGGENDSSSSNDDHGGSGGLRLMRRAVIDCARPVFSLSVAFGFLILGEENGVRVFGLRRLVKGKGGNKRFGNSKQLRNGGGVRGGGLEVVNCNGDLEGKMERQRVAAGR</sequence>
<accession>A0A4D6LYK9</accession>
<reference evidence="2 3" key="1">
    <citation type="submission" date="2019-04" db="EMBL/GenBank/DDBJ databases">
        <title>An improved genome assembly and genetic linkage map for asparagus bean, Vigna unguiculata ssp. sesquipedialis.</title>
        <authorList>
            <person name="Xia Q."/>
            <person name="Zhang R."/>
            <person name="Dong Y."/>
        </authorList>
    </citation>
    <scope>NUCLEOTIDE SEQUENCE [LARGE SCALE GENOMIC DNA]</scope>
    <source>
        <tissue evidence="2">Leaf</tissue>
    </source>
</reference>
<evidence type="ECO:0000313" key="3">
    <source>
        <dbReference type="Proteomes" id="UP000501690"/>
    </source>
</evidence>
<organism evidence="2 3">
    <name type="scientific">Vigna unguiculata</name>
    <name type="common">Cowpea</name>
    <dbReference type="NCBI Taxonomy" id="3917"/>
    <lineage>
        <taxon>Eukaryota</taxon>
        <taxon>Viridiplantae</taxon>
        <taxon>Streptophyta</taxon>
        <taxon>Embryophyta</taxon>
        <taxon>Tracheophyta</taxon>
        <taxon>Spermatophyta</taxon>
        <taxon>Magnoliopsida</taxon>
        <taxon>eudicotyledons</taxon>
        <taxon>Gunneridae</taxon>
        <taxon>Pentapetalae</taxon>
        <taxon>rosids</taxon>
        <taxon>fabids</taxon>
        <taxon>Fabales</taxon>
        <taxon>Fabaceae</taxon>
        <taxon>Papilionoideae</taxon>
        <taxon>50 kb inversion clade</taxon>
        <taxon>NPAAA clade</taxon>
        <taxon>indigoferoid/millettioid clade</taxon>
        <taxon>Phaseoleae</taxon>
        <taxon>Vigna</taxon>
    </lineage>
</organism>
<name>A0A4D6LYK9_VIGUN</name>
<proteinExistence type="predicted"/>
<dbReference type="PANTHER" id="PTHR37383">
    <property type="entry name" value="OS01G0694200 PROTEIN"/>
    <property type="match status" value="1"/>
</dbReference>
<dbReference type="PANTHER" id="PTHR37383:SF1">
    <property type="entry name" value="OS01G0694200 PROTEIN"/>
    <property type="match status" value="1"/>
</dbReference>
<feature type="region of interest" description="Disordered" evidence="1">
    <location>
        <begin position="1"/>
        <end position="22"/>
    </location>
</feature>
<evidence type="ECO:0000256" key="1">
    <source>
        <dbReference type="SAM" id="MobiDB-lite"/>
    </source>
</evidence>
<evidence type="ECO:0000313" key="2">
    <source>
        <dbReference type="EMBL" id="QCD93777.1"/>
    </source>
</evidence>
<gene>
    <name evidence="2" type="ORF">DEO72_LG5g1853</name>
</gene>